<accession>A0A6C2YLN4</accession>
<proteinExistence type="predicted"/>
<dbReference type="InterPro" id="IPR029044">
    <property type="entry name" value="Nucleotide-diphossugar_trans"/>
</dbReference>
<dbReference type="FunCoup" id="A0A6C2YLN4">
    <property type="interactions" value="380"/>
</dbReference>
<dbReference type="GO" id="GO:0099621">
    <property type="term" value="F:undecaprenyl-phosphate 4-deoxy-4-formamido-L-arabinose transferase activity"/>
    <property type="evidence" value="ECO:0007669"/>
    <property type="project" value="TreeGrafter"/>
</dbReference>
<evidence type="ECO:0000256" key="3">
    <source>
        <dbReference type="ARBA" id="ARBA00022679"/>
    </source>
</evidence>
<dbReference type="InterPro" id="IPR050256">
    <property type="entry name" value="Glycosyltransferase_2"/>
</dbReference>
<evidence type="ECO:0000313" key="11">
    <source>
        <dbReference type="Proteomes" id="UP000464378"/>
    </source>
</evidence>
<evidence type="ECO:0000256" key="5">
    <source>
        <dbReference type="ARBA" id="ARBA00022985"/>
    </source>
</evidence>
<evidence type="ECO:0000256" key="8">
    <source>
        <dbReference type="SAM" id="Phobius"/>
    </source>
</evidence>
<dbReference type="EMBL" id="LR586016">
    <property type="protein sequence ID" value="VIP02005.1"/>
    <property type="molecule type" value="Genomic_DNA"/>
</dbReference>
<sequence>MNTVADSQSSALASTGMVSLVVPVYNEVESLHILVGEIREVMTQLQRPFEVIFVDDGSRDGSWSAIQKLAAEQPEIRAIRFRRNFGKAAALQAGFRMVRGEVALTLDADLQDDPHEIPRFLELLNEGYDVISGWKKVRHDPWHKVFPSRVFNGMISTLTGVKLHDHNCGMKCYRAEVLKEVRLYGELHRFIPVLAAAKGYRVGEMVINHRARKYGHSKYGVRRFIKGFLDLLTVSFITSFGRRPQHMLGSLGLGSFALGLLGMTYLAITWVIRWFQPDAAIEPLHNRPLLSYSLTALLFGAQLFLFGLIAEMLVVTQSKDEDSFSIAETLDSLPSRPVAHDARL</sequence>
<dbReference type="KEGG" id="tim:GMBLW1_19550"/>
<keyword evidence="1" id="KW-1003">Cell membrane</keyword>
<feature type="transmembrane region" description="Helical" evidence="8">
    <location>
        <begin position="292"/>
        <end position="315"/>
    </location>
</feature>
<dbReference type="CDD" id="cd04187">
    <property type="entry name" value="DPM1_like_bac"/>
    <property type="match status" value="1"/>
</dbReference>
<dbReference type="AlphaFoldDB" id="A0A6C2YLN4"/>
<name>A0A6C2YLN4_9BACT</name>
<keyword evidence="5" id="KW-0448">Lipopolysaccharide biosynthesis</keyword>
<evidence type="ECO:0000256" key="4">
    <source>
        <dbReference type="ARBA" id="ARBA00022692"/>
    </source>
</evidence>
<evidence type="ECO:0000256" key="2">
    <source>
        <dbReference type="ARBA" id="ARBA00022676"/>
    </source>
</evidence>
<evidence type="ECO:0000313" key="10">
    <source>
        <dbReference type="EMBL" id="VIP02005.1"/>
    </source>
</evidence>
<evidence type="ECO:0000256" key="7">
    <source>
        <dbReference type="ARBA" id="ARBA00023136"/>
    </source>
</evidence>
<dbReference type="InterPro" id="IPR001173">
    <property type="entry name" value="Glyco_trans_2-like"/>
</dbReference>
<keyword evidence="6 8" id="KW-1133">Transmembrane helix</keyword>
<evidence type="ECO:0000259" key="9">
    <source>
        <dbReference type="Pfam" id="PF00535"/>
    </source>
</evidence>
<feature type="domain" description="Glycosyltransferase 2-like" evidence="9">
    <location>
        <begin position="19"/>
        <end position="181"/>
    </location>
</feature>
<feature type="transmembrane region" description="Helical" evidence="8">
    <location>
        <begin position="251"/>
        <end position="272"/>
    </location>
</feature>
<dbReference type="PANTHER" id="PTHR48090:SF3">
    <property type="entry name" value="UNDECAPRENYL-PHOSPHATE 4-DEOXY-4-FORMAMIDO-L-ARABINOSE TRANSFERASE"/>
    <property type="match status" value="1"/>
</dbReference>
<dbReference type="RefSeq" id="WP_232055990.1">
    <property type="nucleotide sequence ID" value="NZ_LR593887.1"/>
</dbReference>
<evidence type="ECO:0000256" key="1">
    <source>
        <dbReference type="ARBA" id="ARBA00022475"/>
    </source>
</evidence>
<dbReference type="EMBL" id="LR593887">
    <property type="protein sequence ID" value="VTS00102.1"/>
    <property type="molecule type" value="Genomic_DNA"/>
</dbReference>
<keyword evidence="11" id="KW-1185">Reference proteome</keyword>
<dbReference type="Pfam" id="PF00535">
    <property type="entry name" value="Glycos_transf_2"/>
    <property type="match status" value="1"/>
</dbReference>
<dbReference type="GO" id="GO:0005886">
    <property type="term" value="C:plasma membrane"/>
    <property type="evidence" value="ECO:0007669"/>
    <property type="project" value="TreeGrafter"/>
</dbReference>
<dbReference type="GO" id="GO:0009103">
    <property type="term" value="P:lipopolysaccharide biosynthetic process"/>
    <property type="evidence" value="ECO:0007669"/>
    <property type="project" value="UniProtKB-KW"/>
</dbReference>
<keyword evidence="2 10" id="KW-0328">Glycosyltransferase</keyword>
<dbReference type="Proteomes" id="UP000464378">
    <property type="component" value="Chromosome"/>
</dbReference>
<protein>
    <recommendedName>
        <fullName evidence="9">Glycosyltransferase 2-like domain-containing protein</fullName>
    </recommendedName>
</protein>
<gene>
    <name evidence="10" type="ORF">GMBLW1_19550</name>
</gene>
<dbReference type="Gene3D" id="3.90.550.10">
    <property type="entry name" value="Spore Coat Polysaccharide Biosynthesis Protein SpsA, Chain A"/>
    <property type="match status" value="1"/>
</dbReference>
<reference evidence="10" key="1">
    <citation type="submission" date="2019-04" db="EMBL/GenBank/DDBJ databases">
        <authorList>
            <consortium name="Science for Life Laboratories"/>
        </authorList>
    </citation>
    <scope>NUCLEOTIDE SEQUENCE</scope>
    <source>
        <strain evidence="10">MBLW1</strain>
    </source>
</reference>
<dbReference type="PANTHER" id="PTHR48090">
    <property type="entry name" value="UNDECAPRENYL-PHOSPHATE 4-DEOXY-4-FORMAMIDO-L-ARABINOSE TRANSFERASE-RELATED"/>
    <property type="match status" value="1"/>
</dbReference>
<keyword evidence="4 8" id="KW-0812">Transmembrane</keyword>
<evidence type="ECO:0000256" key="6">
    <source>
        <dbReference type="ARBA" id="ARBA00022989"/>
    </source>
</evidence>
<dbReference type="SUPFAM" id="SSF53448">
    <property type="entry name" value="Nucleotide-diphospho-sugar transferases"/>
    <property type="match status" value="1"/>
</dbReference>
<keyword evidence="7 8" id="KW-0472">Membrane</keyword>
<keyword evidence="3 10" id="KW-0808">Transferase</keyword>
<organism evidence="10">
    <name type="scientific">Tuwongella immobilis</name>
    <dbReference type="NCBI Taxonomy" id="692036"/>
    <lineage>
        <taxon>Bacteria</taxon>
        <taxon>Pseudomonadati</taxon>
        <taxon>Planctomycetota</taxon>
        <taxon>Planctomycetia</taxon>
        <taxon>Gemmatales</taxon>
        <taxon>Gemmataceae</taxon>
        <taxon>Tuwongella</taxon>
    </lineage>
</organism>
<dbReference type="InParanoid" id="A0A6C2YLN4"/>